<keyword evidence="3" id="KW-0812">Transmembrane</keyword>
<feature type="compositionally biased region" description="Basic residues" evidence="2">
    <location>
        <begin position="371"/>
        <end position="401"/>
    </location>
</feature>
<evidence type="ECO:0000313" key="5">
    <source>
        <dbReference type="EMBL" id="GGX80319.1"/>
    </source>
</evidence>
<organism evidence="5 6">
    <name type="scientific">Streptomyces fructofermentans</name>
    <dbReference type="NCBI Taxonomy" id="152141"/>
    <lineage>
        <taxon>Bacteria</taxon>
        <taxon>Bacillati</taxon>
        <taxon>Actinomycetota</taxon>
        <taxon>Actinomycetes</taxon>
        <taxon>Kitasatosporales</taxon>
        <taxon>Streptomycetaceae</taxon>
        <taxon>Streptomyces</taxon>
    </lineage>
</organism>
<dbReference type="PANTHER" id="PTHR30572:SF4">
    <property type="entry name" value="ABC TRANSPORTER PERMEASE YTRF"/>
    <property type="match status" value="1"/>
</dbReference>
<feature type="compositionally biased region" description="Basic residues" evidence="2">
    <location>
        <begin position="335"/>
        <end position="350"/>
    </location>
</feature>
<gene>
    <name evidence="5" type="ORF">GCM10010515_55010</name>
</gene>
<dbReference type="Proteomes" id="UP000645555">
    <property type="component" value="Unassembled WGS sequence"/>
</dbReference>
<keyword evidence="3" id="KW-1133">Transmembrane helix</keyword>
<comment type="similarity">
    <text evidence="1">Belongs to the ABC-4 integral membrane protein family.</text>
</comment>
<feature type="compositionally biased region" description="Basic and acidic residues" evidence="2">
    <location>
        <begin position="352"/>
        <end position="370"/>
    </location>
</feature>
<dbReference type="AlphaFoldDB" id="A0A918NM74"/>
<protein>
    <recommendedName>
        <fullName evidence="4">MacB-like periplasmic core domain-containing protein</fullName>
    </recommendedName>
</protein>
<feature type="domain" description="MacB-like periplasmic core" evidence="4">
    <location>
        <begin position="15"/>
        <end position="233"/>
    </location>
</feature>
<feature type="compositionally biased region" description="Basic residues" evidence="2">
    <location>
        <begin position="444"/>
        <end position="453"/>
    </location>
</feature>
<feature type="compositionally biased region" description="Basic and acidic residues" evidence="2">
    <location>
        <begin position="324"/>
        <end position="334"/>
    </location>
</feature>
<dbReference type="EMBL" id="BMWD01000022">
    <property type="protein sequence ID" value="GGX80319.1"/>
    <property type="molecule type" value="Genomic_DNA"/>
</dbReference>
<feature type="region of interest" description="Disordered" evidence="2">
    <location>
        <begin position="56"/>
        <end position="76"/>
    </location>
</feature>
<evidence type="ECO:0000259" key="4">
    <source>
        <dbReference type="Pfam" id="PF12704"/>
    </source>
</evidence>
<name>A0A918NM74_9ACTN</name>
<accession>A0A918NM74</accession>
<keyword evidence="6" id="KW-1185">Reference proteome</keyword>
<proteinExistence type="inferred from homology"/>
<feature type="transmembrane region" description="Helical" evidence="3">
    <location>
        <begin position="16"/>
        <end position="37"/>
    </location>
</feature>
<evidence type="ECO:0000256" key="2">
    <source>
        <dbReference type="SAM" id="MobiDB-lite"/>
    </source>
</evidence>
<dbReference type="PANTHER" id="PTHR30572">
    <property type="entry name" value="MEMBRANE COMPONENT OF TRANSPORTER-RELATED"/>
    <property type="match status" value="1"/>
</dbReference>
<feature type="transmembrane region" description="Helical" evidence="3">
    <location>
        <begin position="274"/>
        <end position="299"/>
    </location>
</feature>
<keyword evidence="3" id="KW-0472">Membrane</keyword>
<dbReference type="Pfam" id="PF12704">
    <property type="entry name" value="MacB_PCD"/>
    <property type="match status" value="1"/>
</dbReference>
<evidence type="ECO:0000313" key="6">
    <source>
        <dbReference type="Proteomes" id="UP000645555"/>
    </source>
</evidence>
<sequence length="482" mass="50749">MTSGPKPADRRPVRTALTMLGVVLGVGTVVAVLGMTASATGQISERFNALTATEVTVSQPGDARPEDLTSTGSLFPRDADARAARVNGVRSAGTYSALSAERVGDITGVPLPGAPSQQLPVIAASAGTLPALRADVRAGRLYDAALEDRAEPVAVLGSGAARRLGISGLDGQPVVFVGGTPLTVIGIVDDVERKSEVLASVIVPSGTALHLWGPPGKRDEPARMIVDTELGAADDVAAQLPLALRPDRPDVLRATAPPRPHTLRNDIATDLNSLFLLLAGVSLAIGTVGIANTTLIAVLERTSEIGLRGRARSQAPPCDGAVPRGERADRNRGRPDRHRRRCHHRHRGRPRAALDARPAQRDSPARSADRHGHRPRRRRLSGPARRPHRARGRVQALKRPRQAGPAVRRPPSPGRGRHPRRPPALDHPATGSPGHRVTGSPGHRGTRHVLRRVRSTECPAPEGAARHLGPATAGAHGLPSLP</sequence>
<comment type="caution">
    <text evidence="5">The sequence shown here is derived from an EMBL/GenBank/DDBJ whole genome shotgun (WGS) entry which is preliminary data.</text>
</comment>
<reference evidence="5" key="2">
    <citation type="submission" date="2020-09" db="EMBL/GenBank/DDBJ databases">
        <authorList>
            <person name="Sun Q."/>
            <person name="Ohkuma M."/>
        </authorList>
    </citation>
    <scope>NUCLEOTIDE SEQUENCE</scope>
    <source>
        <strain evidence="5">JCM 4956</strain>
    </source>
</reference>
<evidence type="ECO:0000256" key="1">
    <source>
        <dbReference type="ARBA" id="ARBA00038076"/>
    </source>
</evidence>
<dbReference type="InterPro" id="IPR050250">
    <property type="entry name" value="Macrolide_Exporter_MacB"/>
</dbReference>
<dbReference type="InterPro" id="IPR025857">
    <property type="entry name" value="MacB_PCD"/>
</dbReference>
<dbReference type="GO" id="GO:0005886">
    <property type="term" value="C:plasma membrane"/>
    <property type="evidence" value="ECO:0007669"/>
    <property type="project" value="TreeGrafter"/>
</dbReference>
<reference evidence="5" key="1">
    <citation type="journal article" date="2014" name="Int. J. Syst. Evol. Microbiol.">
        <title>Complete genome sequence of Corynebacterium casei LMG S-19264T (=DSM 44701T), isolated from a smear-ripened cheese.</title>
        <authorList>
            <consortium name="US DOE Joint Genome Institute (JGI-PGF)"/>
            <person name="Walter F."/>
            <person name="Albersmeier A."/>
            <person name="Kalinowski J."/>
            <person name="Ruckert C."/>
        </authorList>
    </citation>
    <scope>NUCLEOTIDE SEQUENCE</scope>
    <source>
        <strain evidence="5">JCM 4956</strain>
    </source>
</reference>
<feature type="region of interest" description="Disordered" evidence="2">
    <location>
        <begin position="307"/>
        <end position="482"/>
    </location>
</feature>
<dbReference type="GO" id="GO:0022857">
    <property type="term" value="F:transmembrane transporter activity"/>
    <property type="evidence" value="ECO:0007669"/>
    <property type="project" value="TreeGrafter"/>
</dbReference>
<evidence type="ECO:0000256" key="3">
    <source>
        <dbReference type="SAM" id="Phobius"/>
    </source>
</evidence>